<accession>A0AAW0DYN4</accession>
<sequence>MHIPSHSKHPYPYPTIPVSKTSGSSPVLHPKTAHLQFPIPHHLHCNVQALNQSYPALTHVHKKQATEPILPHEQLSTLSSFRHPNTGQHNRAATDPQHPPPLPPCSGSPNANGNARPHTPPNVLRRKTAPRAQVPVSVHDKDPVEGGQQEYRAVLLSVISDSAQNMTGVGVGGGGGAVKGGRTPDIFYTSSPFGAGMPPRSRAATPQVNSRGASPAPFPTQDPEVEQEVPSCDTGCLLSLGAFKDSGVYRYTDSAYEEAKDKNDDEKGVKIPIQWTGGLPPPPAKERPPNPEHMSSVPMLPGGWQSTPETEHPPPPVPERLDMEVHDVDVDVHVASPEVMRNEEAGQRRSEAALVGVIPSAPSSPAPIASPSPALPSSPHTDNKACQVSGVSSGQGWVLINVEGKSVPTSPVSPAKEPSSSSSSSDLHDTNPLHKDASMSPAAKAIVIIDTVGQKEKDKDKDTPQSNSQVKQFLSLSQKPGEEEKERERKGSIRDRLRRLGTPEVKRNEDNRRSFD</sequence>
<feature type="compositionally biased region" description="Basic and acidic residues" evidence="1">
    <location>
        <begin position="258"/>
        <end position="269"/>
    </location>
</feature>
<gene>
    <name evidence="2" type="ORF">VNI00_003073</name>
</gene>
<feature type="region of interest" description="Disordered" evidence="1">
    <location>
        <begin position="358"/>
        <end position="516"/>
    </location>
</feature>
<feature type="compositionally biased region" description="Basic and acidic residues" evidence="1">
    <location>
        <begin position="480"/>
        <end position="495"/>
    </location>
</feature>
<feature type="compositionally biased region" description="Pro residues" evidence="1">
    <location>
        <begin position="97"/>
        <end position="106"/>
    </location>
</feature>
<proteinExistence type="predicted"/>
<feature type="region of interest" description="Disordered" evidence="1">
    <location>
        <begin position="192"/>
        <end position="230"/>
    </location>
</feature>
<evidence type="ECO:0000313" key="3">
    <source>
        <dbReference type="Proteomes" id="UP001383192"/>
    </source>
</evidence>
<protein>
    <submittedName>
        <fullName evidence="2">Uncharacterized protein</fullName>
    </submittedName>
</protein>
<feature type="compositionally biased region" description="Polar residues" evidence="1">
    <location>
        <begin position="464"/>
        <end position="478"/>
    </location>
</feature>
<reference evidence="2 3" key="1">
    <citation type="submission" date="2024-01" db="EMBL/GenBank/DDBJ databases">
        <title>A draft genome for a cacao thread blight-causing isolate of Paramarasmius palmivorus.</title>
        <authorList>
            <person name="Baruah I.K."/>
            <person name="Bukari Y."/>
            <person name="Amoako-Attah I."/>
            <person name="Meinhardt L.W."/>
            <person name="Bailey B.A."/>
            <person name="Cohen S.P."/>
        </authorList>
    </citation>
    <scope>NUCLEOTIDE SEQUENCE [LARGE SCALE GENOMIC DNA]</scope>
    <source>
        <strain evidence="2 3">GH-12</strain>
    </source>
</reference>
<feature type="compositionally biased region" description="Pro residues" evidence="1">
    <location>
        <begin position="362"/>
        <end position="376"/>
    </location>
</feature>
<dbReference type="EMBL" id="JAYKXP010000007">
    <property type="protein sequence ID" value="KAK7056517.1"/>
    <property type="molecule type" value="Genomic_DNA"/>
</dbReference>
<feature type="compositionally biased region" description="Basic and acidic residues" evidence="1">
    <location>
        <begin position="504"/>
        <end position="516"/>
    </location>
</feature>
<feature type="region of interest" description="Disordered" evidence="1">
    <location>
        <begin position="258"/>
        <end position="318"/>
    </location>
</feature>
<keyword evidence="3" id="KW-1185">Reference proteome</keyword>
<feature type="region of interest" description="Disordered" evidence="1">
    <location>
        <begin position="1"/>
        <end position="26"/>
    </location>
</feature>
<feature type="region of interest" description="Disordered" evidence="1">
    <location>
        <begin position="79"/>
        <end position="144"/>
    </location>
</feature>
<organism evidence="2 3">
    <name type="scientific">Paramarasmius palmivorus</name>
    <dbReference type="NCBI Taxonomy" id="297713"/>
    <lineage>
        <taxon>Eukaryota</taxon>
        <taxon>Fungi</taxon>
        <taxon>Dikarya</taxon>
        <taxon>Basidiomycota</taxon>
        <taxon>Agaricomycotina</taxon>
        <taxon>Agaricomycetes</taxon>
        <taxon>Agaricomycetidae</taxon>
        <taxon>Agaricales</taxon>
        <taxon>Marasmiineae</taxon>
        <taxon>Marasmiaceae</taxon>
        <taxon>Paramarasmius</taxon>
    </lineage>
</organism>
<feature type="compositionally biased region" description="Basic and acidic residues" evidence="1">
    <location>
        <begin position="426"/>
        <end position="437"/>
    </location>
</feature>
<name>A0AAW0DYN4_9AGAR</name>
<feature type="compositionally biased region" description="Basic and acidic residues" evidence="1">
    <location>
        <begin position="453"/>
        <end position="463"/>
    </location>
</feature>
<comment type="caution">
    <text evidence="2">The sequence shown here is derived from an EMBL/GenBank/DDBJ whole genome shotgun (WGS) entry which is preliminary data.</text>
</comment>
<feature type="compositionally biased region" description="Polar residues" evidence="1">
    <location>
        <begin position="384"/>
        <end position="395"/>
    </location>
</feature>
<feature type="compositionally biased region" description="Polar residues" evidence="1">
    <location>
        <begin position="79"/>
        <end position="91"/>
    </location>
</feature>
<dbReference type="AlphaFoldDB" id="A0AAW0DYN4"/>
<dbReference type="Proteomes" id="UP001383192">
    <property type="component" value="Unassembled WGS sequence"/>
</dbReference>
<evidence type="ECO:0000256" key="1">
    <source>
        <dbReference type="SAM" id="MobiDB-lite"/>
    </source>
</evidence>
<evidence type="ECO:0000313" key="2">
    <source>
        <dbReference type="EMBL" id="KAK7056517.1"/>
    </source>
</evidence>